<gene>
    <name evidence="2" type="ORF">RM531_05620</name>
</gene>
<sequence length="300" mass="28330">MKTNKHWVAGAALLALSGVSHAQDPVANLTGGLNSLAINLNGTVNTLLMGDASATTQNLGMTVSTLIGDLSAGTPLAGLAESGIALSDSLTNAALGITPTVDGITIPIARIGEPLTLPLIQVTDDLLGEGLPLLGGGELGGLPLIGGDLLGGDLLGGDGLPLIGGLLGGDDGGLPLVGGLLGGEGGIPVIGGLLGGEGGIPVIGGLLGGEGGIPVIGGLLGGQGGIPIIGGLLESEDGLPLIGGLLGGQGSLPIIGGLLGGGMVAGNGQGMLLAELPLPLESLDPNTAGALVNGVTLAGL</sequence>
<organism evidence="2 3">
    <name type="scientific">Spectribacter acetivorans</name>
    <dbReference type="NCBI Taxonomy" id="3075603"/>
    <lineage>
        <taxon>Bacteria</taxon>
        <taxon>Pseudomonadati</taxon>
        <taxon>Pseudomonadota</taxon>
        <taxon>Gammaproteobacteria</taxon>
        <taxon>Salinisphaerales</taxon>
        <taxon>Salinisphaeraceae</taxon>
        <taxon>Spectribacter</taxon>
    </lineage>
</organism>
<evidence type="ECO:0008006" key="4">
    <source>
        <dbReference type="Google" id="ProtNLM"/>
    </source>
</evidence>
<dbReference type="EMBL" id="JAVRHY010000004">
    <property type="protein sequence ID" value="MDT0617943.1"/>
    <property type="molecule type" value="Genomic_DNA"/>
</dbReference>
<feature type="signal peptide" evidence="1">
    <location>
        <begin position="1"/>
        <end position="22"/>
    </location>
</feature>
<accession>A0ABU3B6X3</accession>
<evidence type="ECO:0000313" key="3">
    <source>
        <dbReference type="Proteomes" id="UP001259982"/>
    </source>
</evidence>
<feature type="chain" id="PRO_5045489337" description="Collagen-like protein" evidence="1">
    <location>
        <begin position="23"/>
        <end position="300"/>
    </location>
</feature>
<reference evidence="2 3" key="1">
    <citation type="submission" date="2023-09" db="EMBL/GenBank/DDBJ databases">
        <authorList>
            <person name="Rey-Velasco X."/>
        </authorList>
    </citation>
    <scope>NUCLEOTIDE SEQUENCE [LARGE SCALE GENOMIC DNA]</scope>
    <source>
        <strain evidence="2 3">P385</strain>
    </source>
</reference>
<comment type="caution">
    <text evidence="2">The sequence shown here is derived from an EMBL/GenBank/DDBJ whole genome shotgun (WGS) entry which is preliminary data.</text>
</comment>
<protein>
    <recommendedName>
        <fullName evidence="4">Collagen-like protein</fullName>
    </recommendedName>
</protein>
<evidence type="ECO:0000313" key="2">
    <source>
        <dbReference type="EMBL" id="MDT0617943.1"/>
    </source>
</evidence>
<dbReference type="RefSeq" id="WP_311657919.1">
    <property type="nucleotide sequence ID" value="NZ_JAVRHY010000004.1"/>
</dbReference>
<name>A0ABU3B6X3_9GAMM</name>
<dbReference type="Proteomes" id="UP001259982">
    <property type="component" value="Unassembled WGS sequence"/>
</dbReference>
<keyword evidence="3" id="KW-1185">Reference proteome</keyword>
<proteinExistence type="predicted"/>
<evidence type="ECO:0000256" key="1">
    <source>
        <dbReference type="SAM" id="SignalP"/>
    </source>
</evidence>
<keyword evidence="1" id="KW-0732">Signal</keyword>